<dbReference type="GeneID" id="105897504"/>
<keyword evidence="8" id="KW-0391">Immunity</keyword>
<evidence type="ECO:0000313" key="17">
    <source>
        <dbReference type="Proteomes" id="UP000515152"/>
    </source>
</evidence>
<keyword evidence="4" id="KW-0433">Leucine-rich repeat</keyword>
<dbReference type="InterPro" id="IPR001611">
    <property type="entry name" value="Leu-rich_rpt"/>
</dbReference>
<dbReference type="GO" id="GO:0045087">
    <property type="term" value="P:innate immune response"/>
    <property type="evidence" value="ECO:0007669"/>
    <property type="project" value="UniProtKB-KW"/>
</dbReference>
<dbReference type="PROSITE" id="PS50104">
    <property type="entry name" value="TIR"/>
    <property type="match status" value="1"/>
</dbReference>
<keyword evidence="10 14" id="KW-0472">Membrane</keyword>
<dbReference type="RefSeq" id="XP_031438389.1">
    <property type="nucleotide sequence ID" value="XM_031582529.2"/>
</dbReference>
<sequence>MTSLHIFLLVSVQVFCIWAWLSQKCLLFYEDGSYSDNNMLFFGGTCPRSNATAVCRDVTDIELELSAIMADIEILCLWVNHGSSLQPAIFSKFHNLRSMYIYGCLSAILPEAFRGLSNLHLLSMASPERCNTSAPSKVFNDLHILEELKLQNYTLSEMAADVFDGLSHMKRLDVKGNDDFSELLCKLSYFSASLEYLGIKMEDAVVLTTPNCTYGPIRFPSLREVNFSFPRLKSIEQIAFRYFDRVSLLNMPMNDVLQTQLLHSGIQQLDQMQFSLNEVNIKSICEIVFALSVSHISLHFDTLQEYSESSWEKCYKLEEITLDGQNLTNIDLSFMSTLKNVTFFEIETDGACTTVEDESLTTLCTRHVSLTALRSFIYRTNQYLTLSTNLFVCVSHLEQLVLEGKFTRIESFAFEGLNNLRFLELKMENYFAPEEQHTTEKNCLKNVTILDTISQGNLTVEKDAFKGLTVLRVLYFKAHILAIKAKYFLGLENLLELQLSVCRIQTIEDFAFANLGQLKKMSLSFNRISKIQMNTFKGLQNLERLMLDNNPLKDLEASSFSHFPSLRVLHLGNLMFSNSEHSGMQVLNLSLIFGGFPHQLSDLTITSAVRPMTLVIADDSAPDEGLSLSLSGQKIVLWGCERRFFKSVIKLHVTADHFLCAPDLTVALQHFTSVVDLFFSQWYTSTIQDLSGLSRLVHLKRLKLTNIDFYKQPGFNVMFNGLTKLESLSLYNCLVNSFDRVISVDMKSLKYLYLHISSETTVYKQFFEPLNSLRSVVLFDPRLFCNCENSWFISWAKQESQVGVFPVSKQHRTLQCLNGNRLQDLDRYGLSHCRPEEGFELFLSTTGLLVFFIVAVLVYRLHSNTRGHYRYDVFVSHSGENESWVVERLLPSLEQRGPPFLRLCLSRKEFQLGKDTVENITDSLYRSRRTLCLVSRHFLRSNWCSLEMRLGTYRLQVEHRDVLILVFLEKIPSNLLSAHHRLARLVKTRTYIDWPQDPAQQEAFWDILWNKLVTEKVL</sequence>
<dbReference type="SUPFAM" id="SSF52058">
    <property type="entry name" value="L domain-like"/>
    <property type="match status" value="1"/>
</dbReference>
<protein>
    <submittedName>
        <fullName evidence="18">Toll-like receptor 13</fullName>
    </submittedName>
</protein>
<dbReference type="SMART" id="SM00369">
    <property type="entry name" value="LRR_TYP"/>
    <property type="match status" value="6"/>
</dbReference>
<evidence type="ECO:0000313" key="18">
    <source>
        <dbReference type="RefSeq" id="XP_031438389.1"/>
    </source>
</evidence>
<dbReference type="PANTHER" id="PTHR24365">
    <property type="entry name" value="TOLL-LIKE RECEPTOR"/>
    <property type="match status" value="1"/>
</dbReference>
<dbReference type="Pfam" id="PF01582">
    <property type="entry name" value="TIR"/>
    <property type="match status" value="1"/>
</dbReference>
<feature type="transmembrane region" description="Helical" evidence="14">
    <location>
        <begin position="841"/>
        <end position="861"/>
    </location>
</feature>
<feature type="chain" id="PRO_5028252901" evidence="15">
    <location>
        <begin position="20"/>
        <end position="1018"/>
    </location>
</feature>
<evidence type="ECO:0000256" key="1">
    <source>
        <dbReference type="ARBA" id="ARBA00004479"/>
    </source>
</evidence>
<evidence type="ECO:0000256" key="9">
    <source>
        <dbReference type="ARBA" id="ARBA00022989"/>
    </source>
</evidence>
<dbReference type="GO" id="GO:0005886">
    <property type="term" value="C:plasma membrane"/>
    <property type="evidence" value="ECO:0007669"/>
    <property type="project" value="TreeGrafter"/>
</dbReference>
<evidence type="ECO:0000256" key="10">
    <source>
        <dbReference type="ARBA" id="ARBA00023136"/>
    </source>
</evidence>
<evidence type="ECO:0000256" key="7">
    <source>
        <dbReference type="ARBA" id="ARBA00022737"/>
    </source>
</evidence>
<evidence type="ECO:0000256" key="13">
    <source>
        <dbReference type="ARBA" id="ARBA00023198"/>
    </source>
</evidence>
<dbReference type="GO" id="GO:0002224">
    <property type="term" value="P:toll-like receptor signaling pathway"/>
    <property type="evidence" value="ECO:0007669"/>
    <property type="project" value="TreeGrafter"/>
</dbReference>
<dbReference type="Proteomes" id="UP000515152">
    <property type="component" value="Chromosome 16"/>
</dbReference>
<dbReference type="Gene3D" id="3.80.10.10">
    <property type="entry name" value="Ribonuclease Inhibitor"/>
    <property type="match status" value="4"/>
</dbReference>
<dbReference type="InterPro" id="IPR032675">
    <property type="entry name" value="LRR_dom_sf"/>
</dbReference>
<name>A0A6P8GGV9_CLUHA</name>
<evidence type="ECO:0000256" key="2">
    <source>
        <dbReference type="ARBA" id="ARBA00009634"/>
    </source>
</evidence>
<dbReference type="Gene3D" id="3.40.50.10140">
    <property type="entry name" value="Toll/interleukin-1 receptor homology (TIR) domain"/>
    <property type="match status" value="1"/>
</dbReference>
<keyword evidence="3" id="KW-0399">Innate immunity</keyword>
<keyword evidence="6 15" id="KW-0732">Signal</keyword>
<dbReference type="OrthoDB" id="1421090at2759"/>
<dbReference type="Pfam" id="PF13855">
    <property type="entry name" value="LRR_8"/>
    <property type="match status" value="1"/>
</dbReference>
<evidence type="ECO:0000256" key="5">
    <source>
        <dbReference type="ARBA" id="ARBA00022692"/>
    </source>
</evidence>
<dbReference type="FunFam" id="3.40.50.10140:FF:000001">
    <property type="entry name" value="Toll-like receptor 2"/>
    <property type="match status" value="1"/>
</dbReference>
<dbReference type="InterPro" id="IPR000157">
    <property type="entry name" value="TIR_dom"/>
</dbReference>
<dbReference type="SUPFAM" id="SSF52047">
    <property type="entry name" value="RNI-like"/>
    <property type="match status" value="1"/>
</dbReference>
<evidence type="ECO:0000256" key="4">
    <source>
        <dbReference type="ARBA" id="ARBA00022614"/>
    </source>
</evidence>
<evidence type="ECO:0000256" key="12">
    <source>
        <dbReference type="ARBA" id="ARBA00023180"/>
    </source>
</evidence>
<gene>
    <name evidence="18" type="primary">LOC105897504</name>
</gene>
<evidence type="ECO:0000256" key="3">
    <source>
        <dbReference type="ARBA" id="ARBA00022588"/>
    </source>
</evidence>
<dbReference type="GO" id="GO:0006954">
    <property type="term" value="P:inflammatory response"/>
    <property type="evidence" value="ECO:0007669"/>
    <property type="project" value="UniProtKB-KW"/>
</dbReference>
<evidence type="ECO:0000256" key="14">
    <source>
        <dbReference type="SAM" id="Phobius"/>
    </source>
</evidence>
<evidence type="ECO:0000256" key="8">
    <source>
        <dbReference type="ARBA" id="ARBA00022859"/>
    </source>
</evidence>
<dbReference type="SMART" id="SM00255">
    <property type="entry name" value="TIR"/>
    <property type="match status" value="1"/>
</dbReference>
<proteinExistence type="inferred from homology"/>
<keyword evidence="17" id="KW-1185">Reference proteome</keyword>
<comment type="subcellular location">
    <subcellularLocation>
        <location evidence="1">Membrane</location>
        <topology evidence="1">Single-pass type I membrane protein</topology>
    </subcellularLocation>
</comment>
<evidence type="ECO:0000259" key="16">
    <source>
        <dbReference type="PROSITE" id="PS50104"/>
    </source>
</evidence>
<dbReference type="AlphaFoldDB" id="A0A6P8GGV9"/>
<dbReference type="SUPFAM" id="SSF52200">
    <property type="entry name" value="Toll/Interleukin receptor TIR domain"/>
    <property type="match status" value="1"/>
</dbReference>
<comment type="similarity">
    <text evidence="2">Belongs to the Toll-like receptor family.</text>
</comment>
<keyword evidence="7" id="KW-0677">Repeat</keyword>
<dbReference type="KEGG" id="char:105897504"/>
<keyword evidence="13" id="KW-0395">Inflammatory response</keyword>
<dbReference type="InterPro" id="IPR003591">
    <property type="entry name" value="Leu-rich_rpt_typical-subtyp"/>
</dbReference>
<dbReference type="InterPro" id="IPR035897">
    <property type="entry name" value="Toll_tir_struct_dom_sf"/>
</dbReference>
<dbReference type="PROSITE" id="PS51450">
    <property type="entry name" value="LRR"/>
    <property type="match status" value="1"/>
</dbReference>
<feature type="signal peptide" evidence="15">
    <location>
        <begin position="1"/>
        <end position="19"/>
    </location>
</feature>
<keyword evidence="9 14" id="KW-1133">Transmembrane helix</keyword>
<dbReference type="Pfam" id="PF13306">
    <property type="entry name" value="LRR_5"/>
    <property type="match status" value="3"/>
</dbReference>
<dbReference type="GO" id="GO:0038023">
    <property type="term" value="F:signaling receptor activity"/>
    <property type="evidence" value="ECO:0007669"/>
    <property type="project" value="TreeGrafter"/>
</dbReference>
<dbReference type="PANTHER" id="PTHR24365:SF522">
    <property type="entry name" value="LOW QUALITY PROTEIN: TOLL-LIKE RECEPTOR 13-RELATED"/>
    <property type="match status" value="1"/>
</dbReference>
<dbReference type="InterPro" id="IPR026906">
    <property type="entry name" value="LRR_5"/>
</dbReference>
<keyword evidence="12" id="KW-0325">Glycoprotein</keyword>
<organism evidence="17 18">
    <name type="scientific">Clupea harengus</name>
    <name type="common">Atlantic herring</name>
    <dbReference type="NCBI Taxonomy" id="7950"/>
    <lineage>
        <taxon>Eukaryota</taxon>
        <taxon>Metazoa</taxon>
        <taxon>Chordata</taxon>
        <taxon>Craniata</taxon>
        <taxon>Vertebrata</taxon>
        <taxon>Euteleostomi</taxon>
        <taxon>Actinopterygii</taxon>
        <taxon>Neopterygii</taxon>
        <taxon>Teleostei</taxon>
        <taxon>Clupei</taxon>
        <taxon>Clupeiformes</taxon>
        <taxon>Clupeoidei</taxon>
        <taxon>Clupeidae</taxon>
        <taxon>Clupea</taxon>
    </lineage>
</organism>
<evidence type="ECO:0000256" key="11">
    <source>
        <dbReference type="ARBA" id="ARBA00023170"/>
    </source>
</evidence>
<keyword evidence="5 14" id="KW-0812">Transmembrane</keyword>
<evidence type="ECO:0000256" key="15">
    <source>
        <dbReference type="SAM" id="SignalP"/>
    </source>
</evidence>
<feature type="domain" description="TIR" evidence="16">
    <location>
        <begin position="869"/>
        <end position="1012"/>
    </location>
</feature>
<reference evidence="18" key="1">
    <citation type="submission" date="2025-08" db="UniProtKB">
        <authorList>
            <consortium name="RefSeq"/>
        </authorList>
    </citation>
    <scope>IDENTIFICATION</scope>
</reference>
<keyword evidence="11" id="KW-0675">Receptor</keyword>
<accession>A0A6P8GGV9</accession>
<evidence type="ECO:0000256" key="6">
    <source>
        <dbReference type="ARBA" id="ARBA00022729"/>
    </source>
</evidence>